<dbReference type="InterPro" id="IPR047589">
    <property type="entry name" value="DUF11_rpt"/>
</dbReference>
<feature type="compositionally biased region" description="Basic and acidic residues" evidence="1">
    <location>
        <begin position="564"/>
        <end position="580"/>
    </location>
</feature>
<dbReference type="Gene3D" id="2.60.40.740">
    <property type="match status" value="1"/>
</dbReference>
<feature type="signal peptide" evidence="2">
    <location>
        <begin position="1"/>
        <end position="25"/>
    </location>
</feature>
<sequence>MREPIIRSSVATALLLSSLAGTLAAAPGASARVADADVGITKRVTGATMPLDPGGVFSYTLTASCSSLTTACINPVVEDVLPADFDITSLPKSTDTRTVTYDRATRKLTILFTEPLASPPAPAGATGLPAGVSREVSIGMRVPVETTLTDGAKIPNTASIDADNAEPASSSAEVTVRVPRVVRPATTKQWSYTSTVAQSGDGSTITLGVRNGSSASADVTALTVGDTTPATYENFDVTGVGPVKRWPAGADRVRVMVCTKPVNSPCAANEFTAGPIGAGPGVPLPPGVSPDRITGVKFEFTAASGAKLPFDTTGGQVAFDVKLRDTERSSGKAINPTTRQQVRNCSSVSGKDSVVGEVKGTEACATHDILPNIATVQGTKSYYSDTDGNYREDGTALIGTKAPVTMVVGARNTASFPVATLTITEPSATAVSEFDKFDASKMAVEFPKEATSATLTVVCRDGSSPAALQLSPAPARQSFPNTGCPGGSPPKQFSITFRGTDAKGSGTIAPNAIAHLAIHGNLNEKAVAQDAKDGIANCADVSATNPVDGSGSGSGTACQSLRPENPHDDIRTSKSSDKTEIPPGTPVTFTLDLANAGTTALDRPAITDPADPTAAGNPFDVVRLTELKLRYRQPSGLPVLLEVYDPTAAKWVTYNAGDSALLTRAKGVRARLADGSLPPDGRIMVDVVVQRRDGVGDDVSFKNCAQITSGGRVVQDNVCTGEPNVTKPARSGGSIQKTISPSVVAKTLPGVTRQEPDVRIEARNTGNVNLKELVVTDADADFFDAADFVRITGVTFPPGADQVRVDACTAACGGPSAVYVNGTATGSSTPGLPTGVEAADVQGLRFTFSHSGGGYVLVPGEPQRRGACPNIVCFKVAARENLRSAPGTPIPETLEDTASAKGSSRLQPPDGSFPFGDSTATLKVQEGRGKLSVAKGPDSRIGPGETAPFTLTVRNTGTGAVNSLVIADPMPELLRFDASYAGDDGLPFRVTFKVPAGTPDPPQPVYEPTRGPDGRVTHVRWRFPDWALLPGAEIKVTYQVKLAPGVPGDSVIQNVFGAGSEVNKDLECQKNSGRDGERVDDTVNYGEGRFCTSRAEITTLPGTAFEASKWVAGDEKLGFYNTVTKKYVKLDSPSCPVLTHEGDTYTQYPCIALIQPGDRFEYLLRAVNSGTDATTEVRLLDVFPYQGDTGVLLGNQDRGTKWTPRPRLNGAPVLTGPGTLDTKYATVANPCSDLIATPRRDCAKADWKAGHTTEATGVEMRVTFDTPLPPGGEVFVRMPMSSPVDLDQPGDPAVAWNSFAHSETVIQNGRKTDLPATEPPKVGIGMRFGNLRVDKIEVNPPEGVPLGPYKAGYRCTVTPEGGEPQVVREGVFEFTPYNPMSLVGVPAGARCAVWEIASNGFKSNRMGMPNAQIVVITPATPDERGEHIEITNTYVDAALKVRKRTTGAAAEEFGDGPFTVRVDCRFRDTQLPGYPKDLTFHGDGETPLDDLPEGTRCTATEPGRGGADSVEVKATDSSSTDVAVIGSVPGKTAGLTVTNDFPTGSLRVLKQVEGPGTAFADRTFRFRVLCSFNGKKDAVVRTVTARAPSLTGQVDDIPVGAECTVEEIDPAGADETPKPVGPVTVTKGGTTPTVAVDFTNTFSVGRLTLRKEIEGAPETAPYAKAYEFRVTCIREAESPDGDPIVAFVIRKRYTVRAGETLNVPGDLPIGARCWAEEMSDGGATHTDVDHGSHGSAVVVTKDAPQVTVTAKNTYETGTLRLAKKVVGTPAGRPFVLALSCTLRTKDGKDLLLVDRRRYTFTAAGSRTVDDLGFPLPAGTRCWATEPDNGGATRSVVDHDTPAKAVVIGGKDSEALTVTATNTFTPKPPPAKARFTVSKQVVGSGPGPFSFRATCTAPGARVPFLNVDFDLQPGRSRTFTVPEGSICSARETRVPPRAKVTVRDSDPGTPGGATDGVVRAKGDAWVRVTNTFPSKPVKPKG</sequence>
<feature type="domain" description="DUF5979" evidence="3">
    <location>
        <begin position="1342"/>
        <end position="1434"/>
    </location>
</feature>
<feature type="chain" id="PRO_5037609567" description="DUF5979 domain-containing protein" evidence="2">
    <location>
        <begin position="26"/>
        <end position="1980"/>
    </location>
</feature>
<evidence type="ECO:0000313" key="4">
    <source>
        <dbReference type="EMBL" id="GHC86985.1"/>
    </source>
</evidence>
<feature type="domain" description="DUF5979" evidence="3">
    <location>
        <begin position="1547"/>
        <end position="1642"/>
    </location>
</feature>
<dbReference type="NCBIfam" id="TIGR01451">
    <property type="entry name" value="B_ant_repeat"/>
    <property type="match status" value="1"/>
</dbReference>
<dbReference type="Proteomes" id="UP000638353">
    <property type="component" value="Unassembled WGS sequence"/>
</dbReference>
<dbReference type="InterPro" id="IPR046022">
    <property type="entry name" value="DUF5979"/>
</dbReference>
<evidence type="ECO:0000256" key="1">
    <source>
        <dbReference type="SAM" id="MobiDB-lite"/>
    </source>
</evidence>
<reference evidence="4" key="2">
    <citation type="submission" date="2020-09" db="EMBL/GenBank/DDBJ databases">
        <authorList>
            <person name="Sun Q."/>
            <person name="Ohkuma M."/>
        </authorList>
    </citation>
    <scope>NUCLEOTIDE SEQUENCE</scope>
    <source>
        <strain evidence="4">JCM 4637</strain>
    </source>
</reference>
<dbReference type="RefSeq" id="WP_189823010.1">
    <property type="nucleotide sequence ID" value="NZ_BMVC01000003.1"/>
</dbReference>
<evidence type="ECO:0000259" key="3">
    <source>
        <dbReference type="Pfam" id="PF19407"/>
    </source>
</evidence>
<accession>A0A918WV40</accession>
<feature type="region of interest" description="Disordered" evidence="1">
    <location>
        <begin position="884"/>
        <end position="913"/>
    </location>
</feature>
<protein>
    <recommendedName>
        <fullName evidence="3">DUF5979 domain-containing protein</fullName>
    </recommendedName>
</protein>
<feature type="domain" description="DUF5979" evidence="3">
    <location>
        <begin position="1647"/>
        <end position="1755"/>
    </location>
</feature>
<evidence type="ECO:0000313" key="5">
    <source>
        <dbReference type="Proteomes" id="UP000638353"/>
    </source>
</evidence>
<organism evidence="4 5">
    <name type="scientific">Streptomyces finlayi</name>
    <dbReference type="NCBI Taxonomy" id="67296"/>
    <lineage>
        <taxon>Bacteria</taxon>
        <taxon>Bacillati</taxon>
        <taxon>Actinomycetota</taxon>
        <taxon>Actinomycetes</taxon>
        <taxon>Kitasatosporales</taxon>
        <taxon>Streptomycetaceae</taxon>
        <taxon>Streptomyces</taxon>
    </lineage>
</organism>
<gene>
    <name evidence="4" type="ORF">GCM10010334_18430</name>
</gene>
<feature type="domain" description="DUF5979" evidence="3">
    <location>
        <begin position="1874"/>
        <end position="1971"/>
    </location>
</feature>
<name>A0A918WV40_9ACTN</name>
<dbReference type="EMBL" id="BMVC01000003">
    <property type="protein sequence ID" value="GHC86985.1"/>
    <property type="molecule type" value="Genomic_DNA"/>
</dbReference>
<dbReference type="Pfam" id="PF19407">
    <property type="entry name" value="DUF5979"/>
    <property type="match status" value="6"/>
</dbReference>
<comment type="caution">
    <text evidence="4">The sequence shown here is derived from an EMBL/GenBank/DDBJ whole genome shotgun (WGS) entry which is preliminary data.</text>
</comment>
<feature type="domain" description="DUF5979" evidence="3">
    <location>
        <begin position="1760"/>
        <end position="1864"/>
    </location>
</feature>
<keyword evidence="2" id="KW-0732">Signal</keyword>
<reference evidence="4" key="1">
    <citation type="journal article" date="2014" name="Int. J. Syst. Evol. Microbiol.">
        <title>Complete genome sequence of Corynebacterium casei LMG S-19264T (=DSM 44701T), isolated from a smear-ripened cheese.</title>
        <authorList>
            <consortium name="US DOE Joint Genome Institute (JGI-PGF)"/>
            <person name="Walter F."/>
            <person name="Albersmeier A."/>
            <person name="Kalinowski J."/>
            <person name="Ruckert C."/>
        </authorList>
    </citation>
    <scope>NUCLEOTIDE SEQUENCE</scope>
    <source>
        <strain evidence="4">JCM 4637</strain>
    </source>
</reference>
<feature type="region of interest" description="Disordered" evidence="1">
    <location>
        <begin position="543"/>
        <end position="585"/>
    </location>
</feature>
<feature type="domain" description="DUF5979" evidence="3">
    <location>
        <begin position="1439"/>
        <end position="1541"/>
    </location>
</feature>
<proteinExistence type="predicted"/>
<evidence type="ECO:0000256" key="2">
    <source>
        <dbReference type="SAM" id="SignalP"/>
    </source>
</evidence>